<keyword evidence="8" id="KW-0336">GPI-anchor</keyword>
<dbReference type="InterPro" id="IPR024134">
    <property type="entry name" value="SOD_Cu/Zn_/chaperone"/>
</dbReference>
<dbReference type="VEuPathDB" id="FungiDB:QG37_06986"/>
<comment type="cofactor">
    <cofactor evidence="1">
        <name>Cu cation</name>
        <dbReference type="ChEBI" id="CHEBI:23378"/>
    </cofactor>
</comment>
<evidence type="ECO:0000256" key="6">
    <source>
        <dbReference type="ARBA" id="ARBA00022512"/>
    </source>
</evidence>
<dbReference type="VEuPathDB" id="FungiDB:CJJ07_002175"/>
<evidence type="ECO:0000256" key="12">
    <source>
        <dbReference type="ARBA" id="ARBA00023026"/>
    </source>
</evidence>
<keyword evidence="8" id="KW-0449">Lipoprotein</keyword>
<sequence>MIWKPFTFAALFSAAAVADPAPESHDSPTDVSYRATFTKGVDGYVNFSSKNGSVIVDVDISGLPNYGGPFMYHIHEKQVPSDGNCTGTKAHFNPYHGYEKAPTPAELEVGDLSGRHGEIHAQLFQTSYIDPYLSLNPDNKAFFANLSVVVHLHNTSRIACANITKEYTVPPVEGGASGKTLAAGAVALAAGALLI</sequence>
<keyword evidence="6" id="KW-0134">Cell wall</keyword>
<evidence type="ECO:0000256" key="3">
    <source>
        <dbReference type="ARBA" id="ARBA00004589"/>
    </source>
</evidence>
<feature type="chain" id="PRO_5005545147" description="superoxide dismutase" evidence="14">
    <location>
        <begin position="19"/>
        <end position="195"/>
    </location>
</feature>
<comment type="caution">
    <text evidence="16">The sequence shown here is derived from an EMBL/GenBank/DDBJ whole genome shotgun (WGS) entry which is preliminary data.</text>
</comment>
<keyword evidence="7" id="KW-0964">Secreted</keyword>
<protein>
    <recommendedName>
        <fullName evidence="5">superoxide dismutase</fullName>
        <ecNumber evidence="5">1.15.1.1</ecNumber>
    </recommendedName>
</protein>
<evidence type="ECO:0000313" key="16">
    <source>
        <dbReference type="EMBL" id="KND96686.1"/>
    </source>
</evidence>
<evidence type="ECO:0000256" key="13">
    <source>
        <dbReference type="ARBA" id="ARBA00049204"/>
    </source>
</evidence>
<keyword evidence="12" id="KW-0843">Virulence</keyword>
<dbReference type="GO" id="GO:0098552">
    <property type="term" value="C:side of membrane"/>
    <property type="evidence" value="ECO:0007669"/>
    <property type="project" value="UniProtKB-KW"/>
</dbReference>
<keyword evidence="8" id="KW-0325">Glycoprotein</keyword>
<dbReference type="VEuPathDB" id="FungiDB:CJI96_0003135"/>
<dbReference type="EMBL" id="LGST01000051">
    <property type="protein sequence ID" value="KND96686.1"/>
    <property type="molecule type" value="Genomic_DNA"/>
</dbReference>
<organism evidence="16 17">
    <name type="scientific">Candidozyma auris</name>
    <name type="common">Yeast</name>
    <name type="synonym">Candida auris</name>
    <dbReference type="NCBI Taxonomy" id="498019"/>
    <lineage>
        <taxon>Eukaryota</taxon>
        <taxon>Fungi</taxon>
        <taxon>Dikarya</taxon>
        <taxon>Ascomycota</taxon>
        <taxon>Saccharomycotina</taxon>
        <taxon>Pichiomycetes</taxon>
        <taxon>Metschnikowiaceae</taxon>
        <taxon>Candidozyma</taxon>
    </lineage>
</organism>
<reference evidence="17" key="1">
    <citation type="journal article" date="2015" name="BMC Genomics">
        <title>Draft genome of a commonly misdiagnosed multidrug resistant pathogen Candida auris.</title>
        <authorList>
            <person name="Chatterjee S."/>
            <person name="Alampalli S.V."/>
            <person name="Nageshan R.K."/>
            <person name="Chettiar S.T."/>
            <person name="Joshi S."/>
            <person name="Tatu U.S."/>
        </authorList>
    </citation>
    <scope>NUCLEOTIDE SEQUENCE [LARGE SCALE GENOMIC DNA]</scope>
    <source>
        <strain evidence="17">6684</strain>
    </source>
</reference>
<evidence type="ECO:0000313" key="17">
    <source>
        <dbReference type="Proteomes" id="UP000037122"/>
    </source>
</evidence>
<proteinExistence type="inferred from homology"/>
<dbReference type="PANTHER" id="PTHR10003">
    <property type="entry name" value="SUPEROXIDE DISMUTASE CU-ZN -RELATED"/>
    <property type="match status" value="1"/>
</dbReference>
<evidence type="ECO:0000256" key="8">
    <source>
        <dbReference type="ARBA" id="ARBA00022622"/>
    </source>
</evidence>
<evidence type="ECO:0000256" key="10">
    <source>
        <dbReference type="ARBA" id="ARBA00023002"/>
    </source>
</evidence>
<evidence type="ECO:0000256" key="7">
    <source>
        <dbReference type="ARBA" id="ARBA00022525"/>
    </source>
</evidence>
<feature type="domain" description="Superoxide dismutase copper/zinc binding" evidence="15">
    <location>
        <begin position="41"/>
        <end position="184"/>
    </location>
</feature>
<dbReference type="InterPro" id="IPR036423">
    <property type="entry name" value="SOD-like_Cu/Zn_dom_sf"/>
</dbReference>
<evidence type="ECO:0000256" key="4">
    <source>
        <dbReference type="ARBA" id="ARBA00010457"/>
    </source>
</evidence>
<keyword evidence="14" id="KW-0732">Signal</keyword>
<evidence type="ECO:0000256" key="5">
    <source>
        <dbReference type="ARBA" id="ARBA00012682"/>
    </source>
</evidence>
<accession>A0A0L0NRB6</accession>
<gene>
    <name evidence="16" type="ORF">QG37_06986</name>
</gene>
<evidence type="ECO:0000259" key="15">
    <source>
        <dbReference type="Pfam" id="PF00080"/>
    </source>
</evidence>
<dbReference type="GO" id="GO:0005576">
    <property type="term" value="C:extracellular region"/>
    <property type="evidence" value="ECO:0007669"/>
    <property type="project" value="UniProtKB-ARBA"/>
</dbReference>
<dbReference type="VEuPathDB" id="FungiDB:CJI97_001314"/>
<evidence type="ECO:0000256" key="11">
    <source>
        <dbReference type="ARBA" id="ARBA00023008"/>
    </source>
</evidence>
<evidence type="ECO:0000256" key="9">
    <source>
        <dbReference type="ARBA" id="ARBA00022862"/>
    </source>
</evidence>
<dbReference type="GO" id="GO:0004784">
    <property type="term" value="F:superoxide dismutase activity"/>
    <property type="evidence" value="ECO:0007669"/>
    <property type="project" value="UniProtKB-EC"/>
</dbReference>
<dbReference type="AlphaFoldDB" id="A0A0L0NRB6"/>
<dbReference type="Pfam" id="PF00080">
    <property type="entry name" value="Sod_Cu"/>
    <property type="match status" value="1"/>
</dbReference>
<dbReference type="InterPro" id="IPR001424">
    <property type="entry name" value="SOD_Cu_Zn_dom"/>
</dbReference>
<evidence type="ECO:0000256" key="1">
    <source>
        <dbReference type="ARBA" id="ARBA00001935"/>
    </source>
</evidence>
<comment type="similarity">
    <text evidence="4">Belongs to the Cu-Zn superoxide dismutase family.</text>
</comment>
<comment type="subcellular location">
    <subcellularLocation>
        <location evidence="3">Membrane</location>
        <topology evidence="3">Lipid-anchor</topology>
        <topology evidence="3">GPI-anchor</topology>
    </subcellularLocation>
    <subcellularLocation>
        <location evidence="2">Secreted</location>
        <location evidence="2">Cell wall</location>
    </subcellularLocation>
</comment>
<evidence type="ECO:0000256" key="14">
    <source>
        <dbReference type="SAM" id="SignalP"/>
    </source>
</evidence>
<keyword evidence="9" id="KW-0049">Antioxidant</keyword>
<keyword evidence="11" id="KW-0186">Copper</keyword>
<evidence type="ECO:0000256" key="2">
    <source>
        <dbReference type="ARBA" id="ARBA00004191"/>
    </source>
</evidence>
<dbReference type="FunFam" id="2.60.40.200:FF:000007">
    <property type="entry name" value="Cell surface Cu-only superoxide dismutase 5"/>
    <property type="match status" value="1"/>
</dbReference>
<comment type="catalytic activity">
    <reaction evidence="13">
        <text>2 superoxide + 2 H(+) = H2O2 + O2</text>
        <dbReference type="Rhea" id="RHEA:20696"/>
        <dbReference type="ChEBI" id="CHEBI:15378"/>
        <dbReference type="ChEBI" id="CHEBI:15379"/>
        <dbReference type="ChEBI" id="CHEBI:16240"/>
        <dbReference type="ChEBI" id="CHEBI:18421"/>
        <dbReference type="EC" id="1.15.1.1"/>
    </reaction>
</comment>
<dbReference type="Gene3D" id="2.60.40.200">
    <property type="entry name" value="Superoxide dismutase, copper/zinc binding domain"/>
    <property type="match status" value="1"/>
</dbReference>
<dbReference type="EC" id="1.15.1.1" evidence="5"/>
<name>A0A0L0NRB6_CANAR</name>
<dbReference type="SUPFAM" id="SSF49329">
    <property type="entry name" value="Cu,Zn superoxide dismutase-like"/>
    <property type="match status" value="1"/>
</dbReference>
<keyword evidence="8" id="KW-0472">Membrane</keyword>
<dbReference type="GO" id="GO:0005507">
    <property type="term" value="F:copper ion binding"/>
    <property type="evidence" value="ECO:0007669"/>
    <property type="project" value="InterPro"/>
</dbReference>
<keyword evidence="10" id="KW-0560">Oxidoreductase</keyword>
<dbReference type="Proteomes" id="UP000037122">
    <property type="component" value="Unassembled WGS sequence"/>
</dbReference>
<feature type="signal peptide" evidence="14">
    <location>
        <begin position="1"/>
        <end position="18"/>
    </location>
</feature>
<dbReference type="VEuPathDB" id="FungiDB:CJJ09_003545"/>
<dbReference type="VEuPathDB" id="FungiDB:B9J08_001292"/>